<protein>
    <recommendedName>
        <fullName evidence="4">Succinate-semialdehyde dehydrogenase, mitochondrial</fullName>
        <ecNumber evidence="3">1.2.1.24</ecNumber>
    </recommendedName>
    <alternativeName>
        <fullName evidence="6">NAD(+)-dependent succinic semialdehyde dehydrogenase</fullName>
    </alternativeName>
</protein>
<feature type="domain" description="Aldehyde dehydrogenase" evidence="7">
    <location>
        <begin position="178"/>
        <end position="414"/>
    </location>
</feature>
<dbReference type="PANTHER" id="PTHR43353:SF5">
    <property type="entry name" value="SUCCINATE-SEMIALDEHYDE DEHYDROGENASE, MITOCHONDRIAL"/>
    <property type="match status" value="1"/>
</dbReference>
<dbReference type="PROSITE" id="PS00070">
    <property type="entry name" value="ALDEHYDE_DEHYDR_CYS"/>
    <property type="match status" value="1"/>
</dbReference>
<proteinExistence type="inferred from homology"/>
<dbReference type="AlphaFoldDB" id="A0A3Q4H1X2"/>
<evidence type="ECO:0000256" key="2">
    <source>
        <dbReference type="ARBA" id="ARBA00009986"/>
    </source>
</evidence>
<accession>A0A3Q4H1X2</accession>
<evidence type="ECO:0000313" key="8">
    <source>
        <dbReference type="Ensembl" id="ENSNBRP00000010277.1"/>
    </source>
</evidence>
<evidence type="ECO:0000256" key="1">
    <source>
        <dbReference type="ARBA" id="ARBA00005176"/>
    </source>
</evidence>
<dbReference type="Gene3D" id="3.40.309.10">
    <property type="entry name" value="Aldehyde Dehydrogenase, Chain A, domain 2"/>
    <property type="match status" value="1"/>
</dbReference>
<dbReference type="InterPro" id="IPR016163">
    <property type="entry name" value="Ald_DH_C"/>
</dbReference>
<dbReference type="InterPro" id="IPR016162">
    <property type="entry name" value="Ald_DH_N"/>
</dbReference>
<dbReference type="SUPFAM" id="SSF53720">
    <property type="entry name" value="ALDH-like"/>
    <property type="match status" value="1"/>
</dbReference>
<dbReference type="Gene3D" id="3.40.605.10">
    <property type="entry name" value="Aldehyde Dehydrogenase, Chain A, domain 1"/>
    <property type="match status" value="2"/>
</dbReference>
<dbReference type="Bgee" id="ENSNBRG00000007992">
    <property type="expression patterns" value="Expressed in brain and 8 other cell types or tissues"/>
</dbReference>
<dbReference type="GO" id="GO:0009450">
    <property type="term" value="P:gamma-aminobutyric acid catabolic process"/>
    <property type="evidence" value="ECO:0007669"/>
    <property type="project" value="TreeGrafter"/>
</dbReference>
<evidence type="ECO:0000256" key="3">
    <source>
        <dbReference type="ARBA" id="ARBA00013051"/>
    </source>
</evidence>
<evidence type="ECO:0000256" key="6">
    <source>
        <dbReference type="ARBA" id="ARBA00030806"/>
    </source>
</evidence>
<dbReference type="Proteomes" id="UP000261580">
    <property type="component" value="Unassembled WGS sequence"/>
</dbReference>
<comment type="pathway">
    <text evidence="1">Amino-acid degradation; 4-aminobutanoate degradation.</text>
</comment>
<name>A0A3Q4H1X2_NEOBR</name>
<dbReference type="InterPro" id="IPR016161">
    <property type="entry name" value="Ald_DH/histidinol_DH"/>
</dbReference>
<dbReference type="FunFam" id="3.40.605.10:FF:000026">
    <property type="entry name" value="Aldehyde dehydrogenase, putative"/>
    <property type="match status" value="1"/>
</dbReference>
<dbReference type="GeneTree" id="ENSGT00930000151038"/>
<dbReference type="STRING" id="32507.ENSNBRP00000010277"/>
<evidence type="ECO:0000313" key="9">
    <source>
        <dbReference type="Proteomes" id="UP000261580"/>
    </source>
</evidence>
<dbReference type="Ensembl" id="ENSNBRT00000010565.1">
    <property type="protein sequence ID" value="ENSNBRP00000010277.1"/>
    <property type="gene ID" value="ENSNBRG00000007992.1"/>
</dbReference>
<evidence type="ECO:0000256" key="4">
    <source>
        <dbReference type="ARBA" id="ARBA00019842"/>
    </source>
</evidence>
<dbReference type="InterPro" id="IPR050740">
    <property type="entry name" value="Aldehyde_DH_Superfamily"/>
</dbReference>
<feature type="domain" description="Aldehyde dehydrogenase" evidence="7">
    <location>
        <begin position="48"/>
        <end position="128"/>
    </location>
</feature>
<dbReference type="GO" id="GO:0005739">
    <property type="term" value="C:mitochondrion"/>
    <property type="evidence" value="ECO:0007669"/>
    <property type="project" value="TreeGrafter"/>
</dbReference>
<reference evidence="8" key="1">
    <citation type="submission" date="2025-08" db="UniProtKB">
        <authorList>
            <consortium name="Ensembl"/>
        </authorList>
    </citation>
    <scope>IDENTIFICATION</scope>
</reference>
<dbReference type="EC" id="1.2.1.24" evidence="3"/>
<sequence length="421" mass="45966">MSAAVCVLKTRCFLRQLLPGLPAAMHRSYSLDVSAPLLRTQGYVDGRWISAASVFPVLDPATGQEIARVSDCGPAEAKQAVDAAYKAFHSWKQYTAKERSVLLRKWFELMTLHKDELAQLITFECVTTSEYLYCSTFQINTLKCLFYEMRKPQEVFVKVYCNKHSSSSCCASLRVRVLLKMAADTVKKASMELGGHAPFIVFDSADLDKAVGGAMASKFRNSGQTCVCSNRFLVQSAVYDRFVEKLGRAMDAELRLGHGSEPDTTQGPLINARAAEKVLHQISDAVSRGAKVVKGGKRLDGSFMEPTLLADVTADMLCTKEETFGPLVPVIRFNTEEEALAIANATSVGLAGYFYSQDVSQIWRVAEALEVGMVGVNEGLVSTAEAAFGGVKESGLGREGSKYGVDEYLEVKYVCFGGLKP</sequence>
<dbReference type="FunFam" id="3.40.309.10:FF:000004">
    <property type="entry name" value="Succinate-semialdehyde dehydrogenase I"/>
    <property type="match status" value="1"/>
</dbReference>
<dbReference type="InterPro" id="IPR016160">
    <property type="entry name" value="Ald_DH_CS_CYS"/>
</dbReference>
<evidence type="ECO:0000256" key="5">
    <source>
        <dbReference type="ARBA" id="ARBA00023002"/>
    </source>
</evidence>
<keyword evidence="5" id="KW-0560">Oxidoreductase</keyword>
<keyword evidence="9" id="KW-1185">Reference proteome</keyword>
<dbReference type="GO" id="GO:0004777">
    <property type="term" value="F:succinate-semialdehyde dehydrogenase (NAD+) activity"/>
    <property type="evidence" value="ECO:0007669"/>
    <property type="project" value="UniProtKB-EC"/>
</dbReference>
<comment type="similarity">
    <text evidence="2">Belongs to the aldehyde dehydrogenase family.</text>
</comment>
<evidence type="ECO:0000259" key="7">
    <source>
        <dbReference type="Pfam" id="PF00171"/>
    </source>
</evidence>
<reference evidence="8" key="2">
    <citation type="submission" date="2025-09" db="UniProtKB">
        <authorList>
            <consortium name="Ensembl"/>
        </authorList>
    </citation>
    <scope>IDENTIFICATION</scope>
</reference>
<dbReference type="Pfam" id="PF00171">
    <property type="entry name" value="Aldedh"/>
    <property type="match status" value="2"/>
</dbReference>
<dbReference type="PANTHER" id="PTHR43353">
    <property type="entry name" value="SUCCINATE-SEMIALDEHYDE DEHYDROGENASE, MITOCHONDRIAL"/>
    <property type="match status" value="1"/>
</dbReference>
<dbReference type="InterPro" id="IPR015590">
    <property type="entry name" value="Aldehyde_DH_dom"/>
</dbReference>
<organism evidence="8 9">
    <name type="scientific">Neolamprologus brichardi</name>
    <name type="common">Fairy cichlid</name>
    <name type="synonym">Lamprologus brichardi</name>
    <dbReference type="NCBI Taxonomy" id="32507"/>
    <lineage>
        <taxon>Eukaryota</taxon>
        <taxon>Metazoa</taxon>
        <taxon>Chordata</taxon>
        <taxon>Craniata</taxon>
        <taxon>Vertebrata</taxon>
        <taxon>Euteleostomi</taxon>
        <taxon>Actinopterygii</taxon>
        <taxon>Neopterygii</taxon>
        <taxon>Teleostei</taxon>
        <taxon>Neoteleostei</taxon>
        <taxon>Acanthomorphata</taxon>
        <taxon>Ovalentaria</taxon>
        <taxon>Cichlomorphae</taxon>
        <taxon>Cichliformes</taxon>
        <taxon>Cichlidae</taxon>
        <taxon>African cichlids</taxon>
        <taxon>Pseudocrenilabrinae</taxon>
        <taxon>Lamprologini</taxon>
        <taxon>Neolamprologus</taxon>
    </lineage>
</organism>